<protein>
    <submittedName>
        <fullName evidence="10">Glycosyltransferase family 2 protein</fullName>
    </submittedName>
</protein>
<accession>A0ABP8NDK2</accession>
<evidence type="ECO:0000256" key="8">
    <source>
        <dbReference type="SAM" id="Phobius"/>
    </source>
</evidence>
<keyword evidence="11" id="KW-1185">Reference proteome</keyword>
<dbReference type="EMBL" id="BAABFA010000010">
    <property type="protein sequence ID" value="GAA4465530.1"/>
    <property type="molecule type" value="Genomic_DNA"/>
</dbReference>
<evidence type="ECO:0000256" key="1">
    <source>
        <dbReference type="ARBA" id="ARBA00022475"/>
    </source>
</evidence>
<proteinExistence type="predicted"/>
<dbReference type="Proteomes" id="UP001500067">
    <property type="component" value="Unassembled WGS sequence"/>
</dbReference>
<dbReference type="PANTHER" id="PTHR48090">
    <property type="entry name" value="UNDECAPRENYL-PHOSPHATE 4-DEOXY-4-FORMAMIDO-L-ARABINOSE TRANSFERASE-RELATED"/>
    <property type="match status" value="1"/>
</dbReference>
<feature type="domain" description="Glycosyltransferase 2-like" evidence="9">
    <location>
        <begin position="5"/>
        <end position="137"/>
    </location>
</feature>
<keyword evidence="7 8" id="KW-0472">Membrane</keyword>
<dbReference type="RefSeq" id="WP_345081821.1">
    <property type="nucleotide sequence ID" value="NZ_BAABFA010000010.1"/>
</dbReference>
<dbReference type="PANTHER" id="PTHR48090:SF3">
    <property type="entry name" value="UNDECAPRENYL-PHOSPHATE 4-DEOXY-4-FORMAMIDO-L-ARABINOSE TRANSFERASE"/>
    <property type="match status" value="1"/>
</dbReference>
<dbReference type="Gene3D" id="3.90.550.10">
    <property type="entry name" value="Spore Coat Polysaccharide Biosynthesis Protein SpsA, Chain A"/>
    <property type="match status" value="1"/>
</dbReference>
<gene>
    <name evidence="10" type="ORF">GCM10023093_17890</name>
</gene>
<evidence type="ECO:0000256" key="5">
    <source>
        <dbReference type="ARBA" id="ARBA00022985"/>
    </source>
</evidence>
<evidence type="ECO:0000256" key="4">
    <source>
        <dbReference type="ARBA" id="ARBA00022692"/>
    </source>
</evidence>
<keyword evidence="4 8" id="KW-0812">Transmembrane</keyword>
<reference evidence="11" key="1">
    <citation type="journal article" date="2019" name="Int. J. Syst. Evol. Microbiol.">
        <title>The Global Catalogue of Microorganisms (GCM) 10K type strain sequencing project: providing services to taxonomists for standard genome sequencing and annotation.</title>
        <authorList>
            <consortium name="The Broad Institute Genomics Platform"/>
            <consortium name="The Broad Institute Genome Sequencing Center for Infectious Disease"/>
            <person name="Wu L."/>
            <person name="Ma J."/>
        </authorList>
    </citation>
    <scope>NUCLEOTIDE SEQUENCE [LARGE SCALE GENOMIC DNA]</scope>
    <source>
        <strain evidence="11">JCM 32105</strain>
    </source>
</reference>
<keyword evidence="3" id="KW-0808">Transferase</keyword>
<dbReference type="InterPro" id="IPR050256">
    <property type="entry name" value="Glycosyltransferase_2"/>
</dbReference>
<evidence type="ECO:0000259" key="9">
    <source>
        <dbReference type="Pfam" id="PF00535"/>
    </source>
</evidence>
<evidence type="ECO:0000256" key="6">
    <source>
        <dbReference type="ARBA" id="ARBA00022989"/>
    </source>
</evidence>
<keyword evidence="2" id="KW-0328">Glycosyltransferase</keyword>
<keyword evidence="6 8" id="KW-1133">Transmembrane helix</keyword>
<sequence>MSKITIITPCYFNELNIPVYAQRMIENESTFPEGVTFEYVLVDDGSKDNTWAELEKFHASYPHKVKIIKLVRNFGSTNAVYSALPYATGDCIAIISADLQDPPAIIAKMYSHWQNGYKLVLANRTNREESFVQKLMANITHGMVRKWGLSNLPAGGFDLNLFDKEVRDVIVTMDDKNSFFPYLLIWLGYEYVSIPYVRQKRELGKSTYTLTKKIKVFVDSFVAFSFFPIRLISVLGLLLGSFSLILIVVVVISKIMGGVPITGWSSMMAVILFVSSFQMIGLGIIGEYVWRGLESSRKRPNYIVDKVKQ</sequence>
<feature type="transmembrane region" description="Helical" evidence="8">
    <location>
        <begin position="231"/>
        <end position="252"/>
    </location>
</feature>
<evidence type="ECO:0000256" key="2">
    <source>
        <dbReference type="ARBA" id="ARBA00022676"/>
    </source>
</evidence>
<dbReference type="InterPro" id="IPR029044">
    <property type="entry name" value="Nucleotide-diphossugar_trans"/>
</dbReference>
<dbReference type="SUPFAM" id="SSF53448">
    <property type="entry name" value="Nucleotide-diphospho-sugar transferases"/>
    <property type="match status" value="1"/>
</dbReference>
<evidence type="ECO:0000313" key="11">
    <source>
        <dbReference type="Proteomes" id="UP001500067"/>
    </source>
</evidence>
<evidence type="ECO:0000313" key="10">
    <source>
        <dbReference type="EMBL" id="GAA4465530.1"/>
    </source>
</evidence>
<dbReference type="InterPro" id="IPR001173">
    <property type="entry name" value="Glyco_trans_2-like"/>
</dbReference>
<evidence type="ECO:0000256" key="3">
    <source>
        <dbReference type="ARBA" id="ARBA00022679"/>
    </source>
</evidence>
<evidence type="ECO:0000256" key="7">
    <source>
        <dbReference type="ARBA" id="ARBA00023136"/>
    </source>
</evidence>
<name>A0ABP8NDK2_9BACT</name>
<organism evidence="10 11">
    <name type="scientific">Nemorincola caseinilytica</name>
    <dbReference type="NCBI Taxonomy" id="2054315"/>
    <lineage>
        <taxon>Bacteria</taxon>
        <taxon>Pseudomonadati</taxon>
        <taxon>Bacteroidota</taxon>
        <taxon>Chitinophagia</taxon>
        <taxon>Chitinophagales</taxon>
        <taxon>Chitinophagaceae</taxon>
        <taxon>Nemorincola</taxon>
    </lineage>
</organism>
<feature type="transmembrane region" description="Helical" evidence="8">
    <location>
        <begin position="264"/>
        <end position="290"/>
    </location>
</feature>
<dbReference type="Pfam" id="PF00535">
    <property type="entry name" value="Glycos_transf_2"/>
    <property type="match status" value="1"/>
</dbReference>
<dbReference type="CDD" id="cd04187">
    <property type="entry name" value="DPM1_like_bac"/>
    <property type="match status" value="1"/>
</dbReference>
<keyword evidence="5" id="KW-0448">Lipopolysaccharide biosynthesis</keyword>
<comment type="caution">
    <text evidence="10">The sequence shown here is derived from an EMBL/GenBank/DDBJ whole genome shotgun (WGS) entry which is preliminary data.</text>
</comment>
<keyword evidence="1" id="KW-1003">Cell membrane</keyword>